<sequence length="149" mass="16686">MISRSRRRSEASPVLDLGLLRSRWLELYGTEAPIRMSRELLIQAIAYRLQENAIGGLSAITRAALTCGRTTKKVERARIDRRVKAGTRFVRQWQGRTIEVAADGSGGYLYRGRTYRSLSAIAREITGTRWSGPAFFGLTVARESKHGSD</sequence>
<dbReference type="Pfam" id="PF11149">
    <property type="entry name" value="DUF2924"/>
    <property type="match status" value="1"/>
</dbReference>
<dbReference type="EMBL" id="JAAAMJ010000002">
    <property type="protein sequence ID" value="NDV85936.1"/>
    <property type="molecule type" value="Genomic_DNA"/>
</dbReference>
<evidence type="ECO:0000313" key="1">
    <source>
        <dbReference type="EMBL" id="NDV85936.1"/>
    </source>
</evidence>
<proteinExistence type="predicted"/>
<dbReference type="InterPro" id="IPR021322">
    <property type="entry name" value="DUF2924"/>
</dbReference>
<dbReference type="RefSeq" id="WP_163042693.1">
    <property type="nucleotide sequence ID" value="NZ_JAAAMJ010000002.1"/>
</dbReference>
<gene>
    <name evidence="1" type="ORF">GTW51_04385</name>
</gene>
<protein>
    <submittedName>
        <fullName evidence="1">DUF2924 domain-containing protein</fullName>
    </submittedName>
</protein>
<organism evidence="1 2">
    <name type="scientific">Aurantimonas aggregata</name>
    <dbReference type="NCBI Taxonomy" id="2047720"/>
    <lineage>
        <taxon>Bacteria</taxon>
        <taxon>Pseudomonadati</taxon>
        <taxon>Pseudomonadota</taxon>
        <taxon>Alphaproteobacteria</taxon>
        <taxon>Hyphomicrobiales</taxon>
        <taxon>Aurantimonadaceae</taxon>
        <taxon>Aurantimonas</taxon>
    </lineage>
</organism>
<name>A0A6L9ME47_9HYPH</name>
<keyword evidence="2" id="KW-1185">Reference proteome</keyword>
<dbReference type="AlphaFoldDB" id="A0A6L9ME47"/>
<dbReference type="Proteomes" id="UP000476332">
    <property type="component" value="Unassembled WGS sequence"/>
</dbReference>
<evidence type="ECO:0000313" key="2">
    <source>
        <dbReference type="Proteomes" id="UP000476332"/>
    </source>
</evidence>
<accession>A0A6L9ME47</accession>
<reference evidence="1 2" key="1">
    <citation type="submission" date="2020-01" db="EMBL/GenBank/DDBJ databases">
        <title>Genomes of bacteria type strains.</title>
        <authorList>
            <person name="Chen J."/>
            <person name="Zhu S."/>
            <person name="Chen J."/>
        </authorList>
    </citation>
    <scope>NUCLEOTIDE SEQUENCE [LARGE SCALE GENOMIC DNA]</scope>
    <source>
        <strain evidence="1 2">KCTC 52919</strain>
    </source>
</reference>
<comment type="caution">
    <text evidence="1">The sequence shown here is derived from an EMBL/GenBank/DDBJ whole genome shotgun (WGS) entry which is preliminary data.</text>
</comment>